<dbReference type="InterPro" id="IPR014729">
    <property type="entry name" value="Rossmann-like_a/b/a_fold"/>
</dbReference>
<dbReference type="Pfam" id="PF00582">
    <property type="entry name" value="Usp"/>
    <property type="match status" value="1"/>
</dbReference>
<evidence type="ECO:0000259" key="3">
    <source>
        <dbReference type="Pfam" id="PF00582"/>
    </source>
</evidence>
<dbReference type="EMBL" id="JBHSOZ010000003">
    <property type="protein sequence ID" value="MFC5712778.1"/>
    <property type="molecule type" value="Genomic_DNA"/>
</dbReference>
<comment type="similarity">
    <text evidence="1 2">Belongs to the universal stress protein A family.</text>
</comment>
<comment type="subcellular location">
    <subcellularLocation>
        <location evidence="2">Cytoplasm</location>
    </subcellularLocation>
</comment>
<evidence type="ECO:0000313" key="5">
    <source>
        <dbReference type="Proteomes" id="UP001596142"/>
    </source>
</evidence>
<dbReference type="PANTHER" id="PTHR46268:SF6">
    <property type="entry name" value="UNIVERSAL STRESS PROTEIN UP12"/>
    <property type="match status" value="1"/>
</dbReference>
<dbReference type="RefSeq" id="WP_385940024.1">
    <property type="nucleotide sequence ID" value="NZ_JBHSOZ010000003.1"/>
</dbReference>
<dbReference type="SUPFAM" id="SSF52402">
    <property type="entry name" value="Adenine nucleotide alpha hydrolases-like"/>
    <property type="match status" value="1"/>
</dbReference>
<name>A0ABW0YNR8_9BACI</name>
<keyword evidence="2" id="KW-0963">Cytoplasm</keyword>
<sequence length="146" mass="16016">MSQYKKILVAVDGSKEAKRALQRSYLFAKENKAELVIAHIIDTRTFATIEQYDRTVVSRAEMYGKDLLDQYKTEAEAAGVGTVSTIIDFGSPKVKIPKDVAKKVEADLIITGATGLNAVERMLIGSVSEAIARHAKCDVLIVRKDS</sequence>
<feature type="domain" description="UspA" evidence="3">
    <location>
        <begin position="4"/>
        <end position="143"/>
    </location>
</feature>
<evidence type="ECO:0000256" key="2">
    <source>
        <dbReference type="PIRNR" id="PIRNR006276"/>
    </source>
</evidence>
<accession>A0ABW0YNR8</accession>
<keyword evidence="5" id="KW-1185">Reference proteome</keyword>
<dbReference type="Gene3D" id="3.40.50.620">
    <property type="entry name" value="HUPs"/>
    <property type="match status" value="1"/>
</dbReference>
<dbReference type="InterPro" id="IPR006016">
    <property type="entry name" value="UspA"/>
</dbReference>
<organism evidence="4 5">
    <name type="scientific">Thalassorhabdus alkalitolerans</name>
    <dbReference type="NCBI Taxonomy" id="2282697"/>
    <lineage>
        <taxon>Bacteria</taxon>
        <taxon>Bacillati</taxon>
        <taxon>Bacillota</taxon>
        <taxon>Bacilli</taxon>
        <taxon>Bacillales</taxon>
        <taxon>Bacillaceae</taxon>
        <taxon>Thalassorhabdus</taxon>
    </lineage>
</organism>
<dbReference type="PRINTS" id="PR01438">
    <property type="entry name" value="UNVRSLSTRESS"/>
</dbReference>
<reference evidence="5" key="1">
    <citation type="journal article" date="2019" name="Int. J. Syst. Evol. Microbiol.">
        <title>The Global Catalogue of Microorganisms (GCM) 10K type strain sequencing project: providing services to taxonomists for standard genome sequencing and annotation.</title>
        <authorList>
            <consortium name="The Broad Institute Genomics Platform"/>
            <consortium name="The Broad Institute Genome Sequencing Center for Infectious Disease"/>
            <person name="Wu L."/>
            <person name="Ma J."/>
        </authorList>
    </citation>
    <scope>NUCLEOTIDE SEQUENCE [LARGE SCALE GENOMIC DNA]</scope>
    <source>
        <strain evidence="5">CECT 7184</strain>
    </source>
</reference>
<comment type="caution">
    <text evidence="4">The sequence shown here is derived from an EMBL/GenBank/DDBJ whole genome shotgun (WGS) entry which is preliminary data.</text>
</comment>
<dbReference type="PIRSF" id="PIRSF006276">
    <property type="entry name" value="UspA"/>
    <property type="match status" value="1"/>
</dbReference>
<dbReference type="PANTHER" id="PTHR46268">
    <property type="entry name" value="STRESS RESPONSE PROTEIN NHAX"/>
    <property type="match status" value="1"/>
</dbReference>
<gene>
    <name evidence="4" type="ORF">ACFPU1_08290</name>
</gene>
<dbReference type="CDD" id="cd00293">
    <property type="entry name" value="USP-like"/>
    <property type="match status" value="1"/>
</dbReference>
<evidence type="ECO:0000256" key="1">
    <source>
        <dbReference type="ARBA" id="ARBA00008791"/>
    </source>
</evidence>
<dbReference type="Proteomes" id="UP001596142">
    <property type="component" value="Unassembled WGS sequence"/>
</dbReference>
<proteinExistence type="inferred from homology"/>
<evidence type="ECO:0000313" key="4">
    <source>
        <dbReference type="EMBL" id="MFC5712778.1"/>
    </source>
</evidence>
<dbReference type="InterPro" id="IPR006015">
    <property type="entry name" value="Universal_stress_UspA"/>
</dbReference>
<protein>
    <recommendedName>
        <fullName evidence="2">Universal stress protein</fullName>
    </recommendedName>
</protein>